<dbReference type="EC" id="2.3.1.61" evidence="4"/>
<dbReference type="InterPro" id="IPR000089">
    <property type="entry name" value="Biotin_lipoyl"/>
</dbReference>
<evidence type="ECO:0000313" key="12">
    <source>
        <dbReference type="EMBL" id="CBZ55680.1"/>
    </source>
</evidence>
<dbReference type="PROSITE" id="PS50968">
    <property type="entry name" value="BIOTINYL_LIPOYL"/>
    <property type="match status" value="1"/>
</dbReference>
<dbReference type="GO" id="GO:0033512">
    <property type="term" value="P:L-lysine catabolic process to acetyl-CoA via saccharopine"/>
    <property type="evidence" value="ECO:0007669"/>
    <property type="project" value="UniProtKB-UniPathway"/>
</dbReference>
<dbReference type="InterPro" id="IPR006255">
    <property type="entry name" value="SucB"/>
</dbReference>
<accession>F0VPN3</accession>
<evidence type="ECO:0000259" key="11">
    <source>
        <dbReference type="PROSITE" id="PS50968"/>
    </source>
</evidence>
<dbReference type="UniPathway" id="UPA00868">
    <property type="reaction ID" value="UER00840"/>
</dbReference>
<evidence type="ECO:0000256" key="8">
    <source>
        <dbReference type="ARBA" id="ARBA00023315"/>
    </source>
</evidence>
<dbReference type="GeneID" id="13445672"/>
<dbReference type="SUPFAM" id="SSF51230">
    <property type="entry name" value="Single hybrid motif"/>
    <property type="match status" value="1"/>
</dbReference>
<keyword evidence="5" id="KW-0816">Tricarboxylic acid cycle</keyword>
<reference evidence="13" key="4">
    <citation type="journal article" date="2015" name="PLoS ONE">
        <title>Comprehensive Evaluation of Toxoplasma gondii VEG and Neospora caninum LIV Genomes with Tachyzoite Stage Transcriptome and Proteome Defines Novel Transcript Features.</title>
        <authorList>
            <person name="Ramaprasad A."/>
            <person name="Mourier T."/>
            <person name="Naeem R."/>
            <person name="Malas T.B."/>
            <person name="Moussa E."/>
            <person name="Panigrahi A."/>
            <person name="Vermont S.J."/>
            <person name="Otto T.D."/>
            <person name="Wastling J."/>
            <person name="Pain A."/>
        </authorList>
    </citation>
    <scope>NUCLEOTIDE SEQUENCE</scope>
    <source>
        <strain evidence="13">Liverpool</strain>
    </source>
</reference>
<evidence type="ECO:0000256" key="7">
    <source>
        <dbReference type="ARBA" id="ARBA00022823"/>
    </source>
</evidence>
<keyword evidence="14" id="KW-1185">Reference proteome</keyword>
<evidence type="ECO:0000313" key="14">
    <source>
        <dbReference type="Proteomes" id="UP000007494"/>
    </source>
</evidence>
<dbReference type="GO" id="GO:0004149">
    <property type="term" value="F:dihydrolipoyllysine-residue succinyltransferase activity"/>
    <property type="evidence" value="ECO:0007669"/>
    <property type="project" value="UniProtKB-EC"/>
</dbReference>
<name>F0VPN3_NEOCL</name>
<feature type="region of interest" description="Disordered" evidence="10">
    <location>
        <begin position="174"/>
        <end position="253"/>
    </location>
</feature>
<evidence type="ECO:0000256" key="10">
    <source>
        <dbReference type="SAM" id="MobiDB-lite"/>
    </source>
</evidence>
<dbReference type="Pfam" id="PF00364">
    <property type="entry name" value="Biotin_lipoyl"/>
    <property type="match status" value="1"/>
</dbReference>
<dbReference type="Proteomes" id="UP000007494">
    <property type="component" value="Chromosome XII"/>
</dbReference>
<comment type="pathway">
    <text evidence="2">Amino-acid degradation; L-lysine degradation via saccharopine pathway; glutaryl-CoA from L-lysine: step 6/6.</text>
</comment>
<dbReference type="OrthoDB" id="5391403at2759"/>
<dbReference type="EMBL" id="FR823393">
    <property type="protein sequence ID" value="CBZ55680.1"/>
    <property type="molecule type" value="Genomic_DNA"/>
</dbReference>
<keyword evidence="8" id="KW-0012">Acyltransferase</keyword>
<dbReference type="InterPro" id="IPR050537">
    <property type="entry name" value="2-oxoacid_dehydrogenase"/>
</dbReference>
<dbReference type="PANTHER" id="PTHR43416:SF5">
    <property type="entry name" value="DIHYDROLIPOYLLYSINE-RESIDUE SUCCINYLTRANSFERASE COMPONENT OF 2-OXOGLUTARATE DEHYDROGENASE COMPLEX, MITOCHONDRIAL"/>
    <property type="match status" value="1"/>
</dbReference>
<dbReference type="FunCoup" id="F0VPN3">
    <property type="interactions" value="370"/>
</dbReference>
<dbReference type="PANTHER" id="PTHR43416">
    <property type="entry name" value="DIHYDROLIPOYLLYSINE-RESIDUE SUCCINYLTRANSFERASE COMPONENT OF 2-OXOGLUTARATE DEHYDROGENASE COMPLEX, MITOCHONDRIAL-RELATED"/>
    <property type="match status" value="1"/>
</dbReference>
<dbReference type="GO" id="GO:0045252">
    <property type="term" value="C:oxoglutarate dehydrogenase complex"/>
    <property type="evidence" value="ECO:0007669"/>
    <property type="project" value="InterPro"/>
</dbReference>
<dbReference type="GO" id="GO:0006099">
    <property type="term" value="P:tricarboxylic acid cycle"/>
    <property type="evidence" value="ECO:0007669"/>
    <property type="project" value="UniProtKB-KW"/>
</dbReference>
<dbReference type="SUPFAM" id="SSF52777">
    <property type="entry name" value="CoA-dependent acyltransferases"/>
    <property type="match status" value="1"/>
</dbReference>
<organism evidence="12 14">
    <name type="scientific">Neospora caninum (strain Liverpool)</name>
    <dbReference type="NCBI Taxonomy" id="572307"/>
    <lineage>
        <taxon>Eukaryota</taxon>
        <taxon>Sar</taxon>
        <taxon>Alveolata</taxon>
        <taxon>Apicomplexa</taxon>
        <taxon>Conoidasida</taxon>
        <taxon>Coccidia</taxon>
        <taxon>Eucoccidiorida</taxon>
        <taxon>Eimeriorina</taxon>
        <taxon>Sarcocystidae</taxon>
        <taxon>Neospora</taxon>
    </lineage>
</organism>
<dbReference type="AlphaFoldDB" id="F0VPN3"/>
<evidence type="ECO:0000256" key="5">
    <source>
        <dbReference type="ARBA" id="ARBA00022532"/>
    </source>
</evidence>
<dbReference type="InterPro" id="IPR001078">
    <property type="entry name" value="2-oxoacid_DH_actylTfrase"/>
</dbReference>
<dbReference type="Pfam" id="PF00198">
    <property type="entry name" value="2-oxoacid_dh"/>
    <property type="match status" value="1"/>
</dbReference>
<evidence type="ECO:0000256" key="6">
    <source>
        <dbReference type="ARBA" id="ARBA00022679"/>
    </source>
</evidence>
<feature type="domain" description="Lipoyl-binding" evidence="11">
    <location>
        <begin position="100"/>
        <end position="175"/>
    </location>
</feature>
<dbReference type="eggNOG" id="KOG0559">
    <property type="taxonomic scope" value="Eukaryota"/>
</dbReference>
<dbReference type="InterPro" id="IPR023213">
    <property type="entry name" value="CAT-like_dom_sf"/>
</dbReference>
<reference evidence="12" key="1">
    <citation type="submission" date="2011-02" db="EMBL/GenBank/DDBJ databases">
        <authorList>
            <person name="Aslett M."/>
        </authorList>
    </citation>
    <scope>NUCLEOTIDE SEQUENCE</scope>
    <source>
        <strain evidence="12">Liverpool</strain>
    </source>
</reference>
<gene>
    <name evidence="13" type="ORF">BN1204_061040</name>
    <name evidence="12" type="ORF">NCLIV_061040</name>
</gene>
<protein>
    <recommendedName>
        <fullName evidence="4">dihydrolipoyllysine-residue succinyltransferase</fullName>
        <ecNumber evidence="4">2.3.1.61</ecNumber>
    </recommendedName>
    <alternativeName>
        <fullName evidence="9">2-oxoglutarate dehydrogenase complex component E2</fullName>
    </alternativeName>
</protein>
<evidence type="ECO:0000256" key="3">
    <source>
        <dbReference type="ARBA" id="ARBA00007317"/>
    </source>
</evidence>
<evidence type="ECO:0000256" key="2">
    <source>
        <dbReference type="ARBA" id="ARBA00005145"/>
    </source>
</evidence>
<evidence type="ECO:0000256" key="9">
    <source>
        <dbReference type="ARBA" id="ARBA00032406"/>
    </source>
</evidence>
<reference evidence="14" key="3">
    <citation type="journal article" date="2012" name="PLoS Pathog.">
        <title>Comparative genomics of the apicomplexan parasites Toxoplasma gondii and Neospora caninum: Coccidia differing in host range and transmission strategy.</title>
        <authorList>
            <person name="Reid A.J."/>
            <person name="Vermont S.J."/>
            <person name="Cotton J.A."/>
            <person name="Harris D."/>
            <person name="Hill-Cawthorne G.A."/>
            <person name="Konen-Waisman S."/>
            <person name="Latham S.M."/>
            <person name="Mourier T."/>
            <person name="Norton R."/>
            <person name="Quail M.A."/>
            <person name="Sanders M."/>
            <person name="Shanmugam D."/>
            <person name="Sohal A."/>
            <person name="Wasmuth J.D."/>
            <person name="Brunk B."/>
            <person name="Grigg M.E."/>
            <person name="Howard J.C."/>
            <person name="Parkinson J."/>
            <person name="Roos D.S."/>
            <person name="Trees A.J."/>
            <person name="Berriman M."/>
            <person name="Pain A."/>
            <person name="Wastling J.M."/>
        </authorList>
    </citation>
    <scope>NUCLEOTIDE SEQUENCE [LARGE SCALE GENOMIC DNA]</scope>
    <source>
        <strain evidence="14">Liverpool</strain>
    </source>
</reference>
<comment type="similarity">
    <text evidence="3">Belongs to the 2-oxoacid dehydrogenase family.</text>
</comment>
<evidence type="ECO:0000256" key="1">
    <source>
        <dbReference type="ARBA" id="ARBA00001938"/>
    </source>
</evidence>
<dbReference type="Gene3D" id="3.30.559.10">
    <property type="entry name" value="Chloramphenicol acetyltransferase-like domain"/>
    <property type="match status" value="1"/>
</dbReference>
<dbReference type="InParanoid" id="F0VPN3"/>
<dbReference type="GO" id="GO:0005739">
    <property type="term" value="C:mitochondrion"/>
    <property type="evidence" value="ECO:0007669"/>
    <property type="project" value="TreeGrafter"/>
</dbReference>
<dbReference type="NCBIfam" id="TIGR01347">
    <property type="entry name" value="sucB"/>
    <property type="match status" value="1"/>
</dbReference>
<keyword evidence="7" id="KW-0450">Lipoyl</keyword>
<dbReference type="EMBL" id="LN714487">
    <property type="protein sequence ID" value="CEL70422.1"/>
    <property type="molecule type" value="Genomic_DNA"/>
</dbReference>
<dbReference type="OMA" id="NMPQTAV"/>
<dbReference type="Gene3D" id="2.40.50.100">
    <property type="match status" value="1"/>
</dbReference>
<evidence type="ECO:0000256" key="4">
    <source>
        <dbReference type="ARBA" id="ARBA00012945"/>
    </source>
</evidence>
<dbReference type="CDD" id="cd06849">
    <property type="entry name" value="lipoyl_domain"/>
    <property type="match status" value="1"/>
</dbReference>
<sequence length="476" mass="50525">MAVPAAVSAATRRGLSSLLLPDCRPRLSGFVPANPAPAGAKTFSPCVLKSALSAISRQKCRSLASLSSKLATPEFAVPRHGAGPQWDGGSRFLSSAASAGKVVPVPSMGDSITEGSLNEWKKQPGDYVREGDLVAVIDTDKVSVDINAPESGRIVKFEANAGDTVEVGKPLYVIDPTAQPDPAEVAPPAPAPKTEEPKSSSAQPPAEKAKTPTPPKAPTAPAPSATSGKASKTAAAPAGVQSAGREEKRVPMSRMRQRIAERLKGAQNTAAMLTTFNECDMGNLMAMRSELNPAFQERHGVKMGFVSAFMLASAMAMKKVPEVNAFIEGTEIVYKSNVDISVAVATPTGLMVPVVRDCERKSWPELEKELAALAVKARNNQIALEDMAGGTFTISNGGVYGSMMGTPILNPPQSSILGMHGITKRAVVKNDQVVIRPMMYLALTYDHRLIDGREAVTFLCHIRDYIEDPRLMLLDL</sequence>
<keyword evidence="6 13" id="KW-0808">Transferase</keyword>
<reference evidence="12" key="2">
    <citation type="submission" date="2011-03" db="EMBL/GenBank/DDBJ databases">
        <title>Comparative genomics and transcriptomics of Neospora caninum and Toxoplasma gondii.</title>
        <authorList>
            <person name="Reid A.J."/>
            <person name="Sohal A."/>
            <person name="Harris D."/>
            <person name="Quail M."/>
            <person name="Sanders M."/>
            <person name="Berriman M."/>
            <person name="Wastling J.M."/>
            <person name="Pain A."/>
        </authorList>
    </citation>
    <scope>NUCLEOTIDE SEQUENCE</scope>
    <source>
        <strain evidence="12">Liverpool</strain>
    </source>
</reference>
<proteinExistence type="inferred from homology"/>
<dbReference type="InterPro" id="IPR011053">
    <property type="entry name" value="Single_hybrid_motif"/>
</dbReference>
<feature type="compositionally biased region" description="Low complexity" evidence="10">
    <location>
        <begin position="222"/>
        <end position="238"/>
    </location>
</feature>
<evidence type="ECO:0000313" key="13">
    <source>
        <dbReference type="EMBL" id="CEL70422.1"/>
    </source>
</evidence>
<dbReference type="RefSeq" id="XP_003885706.1">
    <property type="nucleotide sequence ID" value="XM_003885657.1"/>
</dbReference>
<dbReference type="VEuPathDB" id="ToxoDB:NCLIV_061040"/>
<feature type="compositionally biased region" description="Pro residues" evidence="10">
    <location>
        <begin position="212"/>
        <end position="221"/>
    </location>
</feature>
<comment type="cofactor">
    <cofactor evidence="1">
        <name>(R)-lipoate</name>
        <dbReference type="ChEBI" id="CHEBI:83088"/>
    </cofactor>
</comment>